<dbReference type="InterPro" id="IPR013103">
    <property type="entry name" value="RVT_2"/>
</dbReference>
<evidence type="ECO:0000313" key="6">
    <source>
        <dbReference type="EMBL" id="GEV56655.1"/>
    </source>
</evidence>
<dbReference type="Gene3D" id="3.30.420.10">
    <property type="entry name" value="Ribonuclease H-like superfamily/Ribonuclease H"/>
    <property type="match status" value="1"/>
</dbReference>
<feature type="region of interest" description="Disordered" evidence="1">
    <location>
        <begin position="707"/>
        <end position="733"/>
    </location>
</feature>
<feature type="region of interest" description="Disordered" evidence="1">
    <location>
        <begin position="1368"/>
        <end position="1466"/>
    </location>
</feature>
<evidence type="ECO:0000256" key="1">
    <source>
        <dbReference type="SAM" id="MobiDB-lite"/>
    </source>
</evidence>
<dbReference type="EMBL" id="BKCJ010027298">
    <property type="protein sequence ID" value="GEV56655.1"/>
    <property type="molecule type" value="Genomic_DNA"/>
</dbReference>
<dbReference type="SUPFAM" id="SSF53098">
    <property type="entry name" value="Ribonuclease H-like"/>
    <property type="match status" value="1"/>
</dbReference>
<gene>
    <name evidence="6" type="ORF">Tci_128632</name>
</gene>
<sequence>MLLMQAQENGVALDEQQLLFTADGQDNVVDKDVDDPSVQDLALNVDSVFQADECNAFNSDVDEAPTAQTMFMANLSFAYPVYVKLVRLMIQTFYLRKSDEIEQKNLLIANDNLIVDCLSKEVFYIATNSKLTVSRFTKMHDAYTVVQARCLEHEAKLSKLNDKIQKDDHNELVKHFSNLEETRSEADRALDFRAIDFQITQLTEKVTVLQEQNELFRVKNEKIKQHYKEFATMDSVKPKVLALGMYAIDVEPIPPHCKNNREVHLDYLKHLKESVTTLREIVEESRVERPLDRSLASAYLYTKHSHELLEYVKTSVPVLPSTGVNTCTNTSGSKPRSDTKNNRTSPAKSVNKKKVEEHPRTNKSSLKKANHVVSSISSKRTYLESGCSKHMTGNRSRLRNFVKKFIKIVRFRNDHFGAIMGYEDYVIGNSVISRVYYVEALGHNLFSVRQFYDSDLEVAFKKHSCYVRNTDGVELIKGSHGSNLYTISVKDMLKSSPICLLSKASKNKSWLWHRHLNHLNFGTINDLDIKDLVSGLPRLKFEKDHLCSACQLGKSKKHTHKPKAENIIMEVLHTLHMDLCGPMRVQSVGIFHQKSIPRTPQQNGVVERQNRTLMEAAQTMLIFSKASIEDLRKLQPTADIGIIVGYAPSRKGYRIYNKRTQRIMETIHVHFDELSEPMAPMQLEPPFVERLVSPTIAVQGPVILAGTPSSTTINQDEPSPSHSPSSSELQPHISHQGVVAGSTIIEYNPFAHANNDPFVNVFAPEASSVTSSSRDTSLANMRIRTTTRLCHDYSSQVDLKVKLDEYDDVLKNEARLVANGYRQEEGIDFEELFTPVARIEAIRIFIANAASKNITIYQMDVKTSFLIGELKEEVYVSQLEGFVDPNHLTHVNRLKKALYGLKQAHRAWMDSCDPVDTPMVDRLKLDEDPLGILVDQTRFRSMVGSLMYLTASKPNLVFAVCMCARYEASPTKKHLEALKRVFWYLRGTINWGLWYPKDTVMALTAYVDTNHAGCQDTRRSTSGSAQFLGDKLVSWSSKKQKSTAISITEAEYIAMSGCYAQILWMRSQLTDYGFAFNKIPMYCDNRKHVEKGMVKLYFVTTDYQLTDIFTKALPRERFELLLPRLGKMANENIFAPASTRSDDQILPFAAWANLLSEALEITPIDQAHQFVSPPSVNGIIYVVNELGYIEVIHFVSKMAVNNLYQPWRAILSMINQCFTGKTFGYDRPKYPVLQMLWSIITSTNVDYAELIWEEFVQAIQTFLTNKANLGSPTKKGRKDKPHIIPYCRFTKLIICHLGGTHNIHQRSASLFHLAEEDLRLAKATRPLFIVEGKGKAIPSEEQATQLLLALHTPKRKSTMDQFIFQRQTPATKEESTGPSAQPQDATSANIVRESSSPADAETGEDVNDQVNLEEKTTELDQGRAGSDPSKTLESRPPQEQEFIDKDQAGPDPGESHAALAGPNLEPTHDDFMANVYPNVHESLKFPADEHVIIEEPLSSTGTLSLMKNLDDAYTIGDQFLNEISTKDDPRKLNMKQKWSPWSLFLFIKRLSQLHHYPYQLLISPHLNLELPEADMKEILHKRMFESSTYKSLPKHVALYEALEASIERVNRDGFFAKNDKSRKRHRDDQDPLPLPPDSDPNFGIEELVSSLWIESERDYNISAAYGITHWWFKRKDFYITRHNALSDLRAVRSHIWILSVISINTFERYGYAFLKEIVIRRVDYNKYKISEANFKNLHLNNFEDLYLLLLQGKLNHLPGSDKVHIYNAINLWIKNIDASDSLFKEDYTIISKPRAVIYKDRNDQKKMLRENEVHKFSDGTLTRVLHKPDHMVKDFRLYQYNPGMKDRIWSEDDKRRSEEFMEVIERRLKIWRIF</sequence>
<organism evidence="6">
    <name type="scientific">Tanacetum cinerariifolium</name>
    <name type="common">Dalmatian daisy</name>
    <name type="synonym">Chrysanthemum cinerariifolium</name>
    <dbReference type="NCBI Taxonomy" id="118510"/>
    <lineage>
        <taxon>Eukaryota</taxon>
        <taxon>Viridiplantae</taxon>
        <taxon>Streptophyta</taxon>
        <taxon>Embryophyta</taxon>
        <taxon>Tracheophyta</taxon>
        <taxon>Spermatophyta</taxon>
        <taxon>Magnoliopsida</taxon>
        <taxon>eudicotyledons</taxon>
        <taxon>Gunneridae</taxon>
        <taxon>Pentapetalae</taxon>
        <taxon>asterids</taxon>
        <taxon>campanulids</taxon>
        <taxon>Asterales</taxon>
        <taxon>Asteraceae</taxon>
        <taxon>Asteroideae</taxon>
        <taxon>Anthemideae</taxon>
        <taxon>Anthemidinae</taxon>
        <taxon>Tanacetum</taxon>
    </lineage>
</organism>
<feature type="domain" description="Reverse transcriptase Ty1/copia-type" evidence="2">
    <location>
        <begin position="802"/>
        <end position="913"/>
    </location>
</feature>
<comment type="caution">
    <text evidence="6">The sequence shown here is derived from an EMBL/GenBank/DDBJ whole genome shotgun (WGS) entry which is preliminary data.</text>
</comment>
<dbReference type="InterPro" id="IPR012337">
    <property type="entry name" value="RNaseH-like_sf"/>
</dbReference>
<dbReference type="Pfam" id="PF07727">
    <property type="entry name" value="RVT_2"/>
    <property type="match status" value="1"/>
</dbReference>
<feature type="domain" description="Retrovirus-related Pol polyprotein from transposon TNT 1-94-like beta-barrel" evidence="4">
    <location>
        <begin position="382"/>
        <end position="453"/>
    </location>
</feature>
<dbReference type="PANTHER" id="PTHR11439:SF509">
    <property type="entry name" value="RNA-DIRECTED DNA POLYMERASE"/>
    <property type="match status" value="1"/>
</dbReference>
<dbReference type="Pfam" id="PF13976">
    <property type="entry name" value="gag_pre-integrs"/>
    <property type="match status" value="1"/>
</dbReference>
<evidence type="ECO:0000259" key="5">
    <source>
        <dbReference type="Pfam" id="PF25597"/>
    </source>
</evidence>
<feature type="compositionally biased region" description="Polar residues" evidence="1">
    <location>
        <begin position="707"/>
        <end position="717"/>
    </location>
</feature>
<feature type="region of interest" description="Disordered" evidence="1">
    <location>
        <begin position="1619"/>
        <end position="1640"/>
    </location>
</feature>
<name>A0A699GPD1_TANCI</name>
<feature type="compositionally biased region" description="Basic and acidic residues" evidence="1">
    <location>
        <begin position="1412"/>
        <end position="1421"/>
    </location>
</feature>
<feature type="region of interest" description="Disordered" evidence="1">
    <location>
        <begin position="322"/>
        <end position="370"/>
    </location>
</feature>
<evidence type="ECO:0000259" key="2">
    <source>
        <dbReference type="Pfam" id="PF07727"/>
    </source>
</evidence>
<reference evidence="6" key="1">
    <citation type="journal article" date="2019" name="Sci. Rep.">
        <title>Draft genome of Tanacetum cinerariifolium, the natural source of mosquito coil.</title>
        <authorList>
            <person name="Yamashiro T."/>
            <person name="Shiraishi A."/>
            <person name="Satake H."/>
            <person name="Nakayama K."/>
        </authorList>
    </citation>
    <scope>NUCLEOTIDE SEQUENCE</scope>
</reference>
<feature type="domain" description="GAG-pre-integrase" evidence="3">
    <location>
        <begin position="483"/>
        <end position="555"/>
    </location>
</feature>
<dbReference type="InterPro" id="IPR036397">
    <property type="entry name" value="RNaseH_sf"/>
</dbReference>
<feature type="compositionally biased region" description="Basic and acidic residues" evidence="1">
    <location>
        <begin position="1430"/>
        <end position="1448"/>
    </location>
</feature>
<dbReference type="GO" id="GO:0003676">
    <property type="term" value="F:nucleic acid binding"/>
    <property type="evidence" value="ECO:0007669"/>
    <property type="project" value="InterPro"/>
</dbReference>
<dbReference type="InterPro" id="IPR025724">
    <property type="entry name" value="GAG-pre-integrase_dom"/>
</dbReference>
<evidence type="ECO:0000259" key="4">
    <source>
        <dbReference type="Pfam" id="PF22936"/>
    </source>
</evidence>
<feature type="compositionally biased region" description="Polar residues" evidence="1">
    <location>
        <begin position="322"/>
        <end position="334"/>
    </location>
</feature>
<feature type="domain" description="Retroviral polymerase SH3-like" evidence="5">
    <location>
        <begin position="630"/>
        <end position="674"/>
    </location>
</feature>
<dbReference type="InterPro" id="IPR057670">
    <property type="entry name" value="SH3_retrovirus"/>
</dbReference>
<dbReference type="PANTHER" id="PTHR11439">
    <property type="entry name" value="GAG-POL-RELATED RETROTRANSPOSON"/>
    <property type="match status" value="1"/>
</dbReference>
<protein>
    <submittedName>
        <fullName evidence="6">Copia protein</fullName>
    </submittedName>
</protein>
<feature type="compositionally biased region" description="Polar residues" evidence="1">
    <location>
        <begin position="1368"/>
        <end position="1397"/>
    </location>
</feature>
<dbReference type="CDD" id="cd09272">
    <property type="entry name" value="RNase_HI_RT_Ty1"/>
    <property type="match status" value="1"/>
</dbReference>
<dbReference type="Pfam" id="PF22936">
    <property type="entry name" value="Pol_BBD"/>
    <property type="match status" value="1"/>
</dbReference>
<feature type="compositionally biased region" description="Low complexity" evidence="1">
    <location>
        <begin position="718"/>
        <end position="727"/>
    </location>
</feature>
<evidence type="ECO:0000259" key="3">
    <source>
        <dbReference type="Pfam" id="PF13976"/>
    </source>
</evidence>
<accession>A0A699GPD1</accession>
<dbReference type="InterPro" id="IPR054722">
    <property type="entry name" value="PolX-like_BBD"/>
</dbReference>
<proteinExistence type="predicted"/>
<dbReference type="Pfam" id="PF25597">
    <property type="entry name" value="SH3_retrovirus"/>
    <property type="match status" value="1"/>
</dbReference>